<evidence type="ECO:0000256" key="1">
    <source>
        <dbReference type="ARBA" id="ARBA00005525"/>
    </source>
</evidence>
<dbReference type="PROSITE" id="PS00521">
    <property type="entry name" value="P5CR"/>
    <property type="match status" value="1"/>
</dbReference>
<evidence type="ECO:0000259" key="4">
    <source>
        <dbReference type="Pfam" id="PF03807"/>
    </source>
</evidence>
<dbReference type="Pfam" id="PF03807">
    <property type="entry name" value="F420_oxidored"/>
    <property type="match status" value="1"/>
</dbReference>
<comment type="subcellular location">
    <subcellularLocation>
        <location evidence="2">Cytoplasm</location>
    </subcellularLocation>
</comment>
<sequence>MKKLGFIGTGSMGGLIIEAFIKGGQIKAEHIHMTNRTLEKAKQLQLRHKKTVVHHDIYSVINHADWIFICTKPMEMVHVLKDISNLLRPDQVVITITSPLQVEESEQILNKQAVVRFIPSIVNLSLEGPSLITYSNRCSSDLRDELTSLFSSISNPVTIDPSITRVASDIASCGPAFISFLIERMIKGAVDETKIDEKTATIIAESMLIGFGELLKQKHFDLATLRKRVTVPGGVTGVGLKVLQNETGWMFHELFRETEKKYVEDRQGISKQLNNKGS</sequence>
<evidence type="ECO:0000259" key="5">
    <source>
        <dbReference type="Pfam" id="PF14748"/>
    </source>
</evidence>
<comment type="caution">
    <text evidence="6">The sequence shown here is derived from an EMBL/GenBank/DDBJ whole genome shotgun (WGS) entry which is preliminary data.</text>
</comment>
<reference evidence="6 7" key="1">
    <citation type="submission" date="2017-10" db="EMBL/GenBank/DDBJ databases">
        <title>Bacillus sp. nov., a halophilic bacterium isolated from a Keqin Lake.</title>
        <authorList>
            <person name="Wang H."/>
        </authorList>
    </citation>
    <scope>NUCLEOTIDE SEQUENCE [LARGE SCALE GENOMIC DNA]</scope>
    <source>
        <strain evidence="6 7">KQ-12</strain>
    </source>
</reference>
<feature type="domain" description="Pyrroline-5-carboxylate reductase catalytic N-terminal" evidence="4">
    <location>
        <begin position="3"/>
        <end position="98"/>
    </location>
</feature>
<evidence type="ECO:0000256" key="3">
    <source>
        <dbReference type="PIRSR" id="PIRSR000193-1"/>
    </source>
</evidence>
<dbReference type="GO" id="GO:0055129">
    <property type="term" value="P:L-proline biosynthetic process"/>
    <property type="evidence" value="ECO:0007669"/>
    <property type="project" value="UniProtKB-UniRule"/>
</dbReference>
<dbReference type="AlphaFoldDB" id="A0A323TJU1"/>
<dbReference type="NCBIfam" id="NF005814">
    <property type="entry name" value="PRK07680.1"/>
    <property type="match status" value="1"/>
</dbReference>
<organism evidence="6 7">
    <name type="scientific">Salipaludibacillus keqinensis</name>
    <dbReference type="NCBI Taxonomy" id="2045207"/>
    <lineage>
        <taxon>Bacteria</taxon>
        <taxon>Bacillati</taxon>
        <taxon>Bacillota</taxon>
        <taxon>Bacilli</taxon>
        <taxon>Bacillales</taxon>
        <taxon>Bacillaceae</taxon>
    </lineage>
</organism>
<comment type="pathway">
    <text evidence="2">Amino-acid biosynthesis; L-proline biosynthesis; L-proline from L-glutamate 5-semialdehyde: step 1/1.</text>
</comment>
<dbReference type="InterPro" id="IPR000304">
    <property type="entry name" value="Pyrroline-COOH_reductase"/>
</dbReference>
<dbReference type="PIRSF" id="PIRSF000193">
    <property type="entry name" value="Pyrrol-5-carb_rd"/>
    <property type="match status" value="1"/>
</dbReference>
<keyword evidence="2" id="KW-0963">Cytoplasm</keyword>
<dbReference type="Proteomes" id="UP000248214">
    <property type="component" value="Unassembled WGS sequence"/>
</dbReference>
<dbReference type="OrthoDB" id="9805754at2"/>
<proteinExistence type="inferred from homology"/>
<dbReference type="RefSeq" id="WP_110607859.1">
    <property type="nucleotide sequence ID" value="NZ_PDOD01000001.1"/>
</dbReference>
<dbReference type="SUPFAM" id="SSF51735">
    <property type="entry name" value="NAD(P)-binding Rossmann-fold domains"/>
    <property type="match status" value="1"/>
</dbReference>
<feature type="domain" description="Pyrroline-5-carboxylate reductase dimerisation" evidence="5">
    <location>
        <begin position="165"/>
        <end position="262"/>
    </location>
</feature>
<dbReference type="Pfam" id="PF14748">
    <property type="entry name" value="P5CR_dimer"/>
    <property type="match status" value="1"/>
</dbReference>
<dbReference type="UniPathway" id="UPA00098">
    <property type="reaction ID" value="UER00361"/>
</dbReference>
<comment type="similarity">
    <text evidence="1 2">Belongs to the pyrroline-5-carboxylate reductase family.</text>
</comment>
<keyword evidence="2" id="KW-0028">Amino-acid biosynthesis</keyword>
<dbReference type="Gene3D" id="3.40.50.720">
    <property type="entry name" value="NAD(P)-binding Rossmann-like Domain"/>
    <property type="match status" value="1"/>
</dbReference>
<comment type="catalytic activity">
    <reaction evidence="2">
        <text>L-proline + NADP(+) = (S)-1-pyrroline-5-carboxylate + NADPH + 2 H(+)</text>
        <dbReference type="Rhea" id="RHEA:14109"/>
        <dbReference type="ChEBI" id="CHEBI:15378"/>
        <dbReference type="ChEBI" id="CHEBI:17388"/>
        <dbReference type="ChEBI" id="CHEBI:57783"/>
        <dbReference type="ChEBI" id="CHEBI:58349"/>
        <dbReference type="ChEBI" id="CHEBI:60039"/>
        <dbReference type="EC" id="1.5.1.2"/>
    </reaction>
</comment>
<dbReference type="InterPro" id="IPR008927">
    <property type="entry name" value="6-PGluconate_DH-like_C_sf"/>
</dbReference>
<dbReference type="Gene3D" id="1.10.3730.10">
    <property type="entry name" value="ProC C-terminal domain-like"/>
    <property type="match status" value="1"/>
</dbReference>
<dbReference type="GO" id="GO:0005737">
    <property type="term" value="C:cytoplasm"/>
    <property type="evidence" value="ECO:0007669"/>
    <property type="project" value="UniProtKB-SubCell"/>
</dbReference>
<dbReference type="SUPFAM" id="SSF48179">
    <property type="entry name" value="6-phosphogluconate dehydrogenase C-terminal domain-like"/>
    <property type="match status" value="1"/>
</dbReference>
<comment type="catalytic activity">
    <reaction evidence="2">
        <text>L-proline + NAD(+) = (S)-1-pyrroline-5-carboxylate + NADH + 2 H(+)</text>
        <dbReference type="Rhea" id="RHEA:14105"/>
        <dbReference type="ChEBI" id="CHEBI:15378"/>
        <dbReference type="ChEBI" id="CHEBI:17388"/>
        <dbReference type="ChEBI" id="CHEBI:57540"/>
        <dbReference type="ChEBI" id="CHEBI:57945"/>
        <dbReference type="ChEBI" id="CHEBI:60039"/>
        <dbReference type="EC" id="1.5.1.2"/>
    </reaction>
</comment>
<dbReference type="HAMAP" id="MF_01925">
    <property type="entry name" value="P5C_reductase"/>
    <property type="match status" value="1"/>
</dbReference>
<dbReference type="GO" id="GO:0004735">
    <property type="term" value="F:pyrroline-5-carboxylate reductase activity"/>
    <property type="evidence" value="ECO:0007669"/>
    <property type="project" value="UniProtKB-UniRule"/>
</dbReference>
<evidence type="ECO:0000313" key="6">
    <source>
        <dbReference type="EMBL" id="PYZ94224.1"/>
    </source>
</evidence>
<dbReference type="InterPro" id="IPR053790">
    <property type="entry name" value="P5CR-like_CS"/>
</dbReference>
<protein>
    <recommendedName>
        <fullName evidence="2">Pyrroline-5-carboxylate reductase</fullName>
        <shortName evidence="2">P5C reductase</shortName>
        <shortName evidence="2">P5CR</shortName>
        <ecNumber evidence="2">1.5.1.2</ecNumber>
    </recommendedName>
    <alternativeName>
        <fullName evidence="2">PCA reductase</fullName>
    </alternativeName>
</protein>
<keyword evidence="2" id="KW-0641">Proline biosynthesis</keyword>
<feature type="binding site" evidence="3">
    <location>
        <begin position="7"/>
        <end position="12"/>
    </location>
    <ligand>
        <name>NADP(+)</name>
        <dbReference type="ChEBI" id="CHEBI:58349"/>
    </ligand>
</feature>
<dbReference type="InterPro" id="IPR036291">
    <property type="entry name" value="NAD(P)-bd_dom_sf"/>
</dbReference>
<evidence type="ECO:0000256" key="2">
    <source>
        <dbReference type="HAMAP-Rule" id="MF_01925"/>
    </source>
</evidence>
<gene>
    <name evidence="2" type="primary">proC</name>
    <name evidence="6" type="ORF">CR194_01415</name>
</gene>
<name>A0A323TJU1_9BACI</name>
<keyword evidence="7" id="KW-1185">Reference proteome</keyword>
<evidence type="ECO:0000313" key="7">
    <source>
        <dbReference type="Proteomes" id="UP000248214"/>
    </source>
</evidence>
<dbReference type="InterPro" id="IPR029036">
    <property type="entry name" value="P5CR_dimer"/>
</dbReference>
<dbReference type="EMBL" id="PDOD01000001">
    <property type="protein sequence ID" value="PYZ94224.1"/>
    <property type="molecule type" value="Genomic_DNA"/>
</dbReference>
<accession>A0A323TJU1</accession>
<comment type="function">
    <text evidence="2">Catalyzes the reduction of 1-pyrroline-5-carboxylate (PCA) to L-proline.</text>
</comment>
<keyword evidence="2" id="KW-0560">Oxidoreductase</keyword>
<dbReference type="PANTHER" id="PTHR11645">
    <property type="entry name" value="PYRROLINE-5-CARBOXYLATE REDUCTASE"/>
    <property type="match status" value="1"/>
</dbReference>
<keyword evidence="2 3" id="KW-0521">NADP</keyword>
<dbReference type="PANTHER" id="PTHR11645:SF51">
    <property type="entry name" value="COME OPERON PROTEIN 4"/>
    <property type="match status" value="1"/>
</dbReference>
<dbReference type="InterPro" id="IPR028939">
    <property type="entry name" value="P5C_Rdtase_cat_N"/>
</dbReference>
<dbReference type="EC" id="1.5.1.2" evidence="2"/>